<evidence type="ECO:0000313" key="3">
    <source>
        <dbReference type="Proteomes" id="UP000092124"/>
    </source>
</evidence>
<accession>A0A1A6GKI8</accession>
<evidence type="ECO:0000256" key="1">
    <source>
        <dbReference type="SAM" id="MobiDB-lite"/>
    </source>
</evidence>
<keyword evidence="3" id="KW-1185">Reference proteome</keyword>
<dbReference type="Proteomes" id="UP000092124">
    <property type="component" value="Unassembled WGS sequence"/>
</dbReference>
<sequence>MPLNRSAHTPVVPRPLRNSNFAYLPSALLRTLSDTRSQTPKPRKVGNCRATEDNPPSQDILATSEAPFPIPKNSGTHQVS</sequence>
<name>A0A1A6GKI8_NEOLE</name>
<comment type="caution">
    <text evidence="2">The sequence shown here is derived from an EMBL/GenBank/DDBJ whole genome shotgun (WGS) entry which is preliminary data.</text>
</comment>
<gene>
    <name evidence="2" type="ORF">A6R68_05077</name>
</gene>
<dbReference type="EMBL" id="LZPO01087274">
    <property type="protein sequence ID" value="OBS66379.1"/>
    <property type="molecule type" value="Genomic_DNA"/>
</dbReference>
<protein>
    <submittedName>
        <fullName evidence="2">Uncharacterized protein</fullName>
    </submittedName>
</protein>
<evidence type="ECO:0000313" key="2">
    <source>
        <dbReference type="EMBL" id="OBS66379.1"/>
    </source>
</evidence>
<feature type="region of interest" description="Disordered" evidence="1">
    <location>
        <begin position="32"/>
        <end position="80"/>
    </location>
</feature>
<proteinExistence type="predicted"/>
<dbReference type="AlphaFoldDB" id="A0A1A6GKI8"/>
<reference evidence="2 3" key="1">
    <citation type="submission" date="2016-06" db="EMBL/GenBank/DDBJ databases">
        <title>The Draft Genome Sequence and Annotation of the Desert Woodrat Neotoma lepida.</title>
        <authorList>
            <person name="Campbell M."/>
            <person name="Oakeson K.F."/>
            <person name="Yandell M."/>
            <person name="Halpert J.R."/>
            <person name="Dearing D."/>
        </authorList>
    </citation>
    <scope>NUCLEOTIDE SEQUENCE [LARGE SCALE GENOMIC DNA]</scope>
    <source>
        <strain evidence="2">417</strain>
        <tissue evidence="2">Liver</tissue>
    </source>
</reference>
<organism evidence="2 3">
    <name type="scientific">Neotoma lepida</name>
    <name type="common">Desert woodrat</name>
    <dbReference type="NCBI Taxonomy" id="56216"/>
    <lineage>
        <taxon>Eukaryota</taxon>
        <taxon>Metazoa</taxon>
        <taxon>Chordata</taxon>
        <taxon>Craniata</taxon>
        <taxon>Vertebrata</taxon>
        <taxon>Euteleostomi</taxon>
        <taxon>Mammalia</taxon>
        <taxon>Eutheria</taxon>
        <taxon>Euarchontoglires</taxon>
        <taxon>Glires</taxon>
        <taxon>Rodentia</taxon>
        <taxon>Myomorpha</taxon>
        <taxon>Muroidea</taxon>
        <taxon>Cricetidae</taxon>
        <taxon>Neotominae</taxon>
        <taxon>Neotoma</taxon>
    </lineage>
</organism>